<proteinExistence type="predicted"/>
<dbReference type="EMBL" id="JADNRY010000082">
    <property type="protein sequence ID" value="KAF9066776.1"/>
    <property type="molecule type" value="Genomic_DNA"/>
</dbReference>
<evidence type="ECO:0000313" key="1">
    <source>
        <dbReference type="EMBL" id="KAF9066776.1"/>
    </source>
</evidence>
<name>A0A9P5PNZ7_9AGAR</name>
<evidence type="ECO:0000313" key="2">
    <source>
        <dbReference type="Proteomes" id="UP000772434"/>
    </source>
</evidence>
<comment type="caution">
    <text evidence="1">The sequence shown here is derived from an EMBL/GenBank/DDBJ whole genome shotgun (WGS) entry which is preliminary data.</text>
</comment>
<dbReference type="Proteomes" id="UP000772434">
    <property type="component" value="Unassembled WGS sequence"/>
</dbReference>
<reference evidence="1" key="1">
    <citation type="submission" date="2020-11" db="EMBL/GenBank/DDBJ databases">
        <authorList>
            <consortium name="DOE Joint Genome Institute"/>
            <person name="Ahrendt S."/>
            <person name="Riley R."/>
            <person name="Andreopoulos W."/>
            <person name="Labutti K."/>
            <person name="Pangilinan J."/>
            <person name="Ruiz-Duenas F.J."/>
            <person name="Barrasa J.M."/>
            <person name="Sanchez-Garcia M."/>
            <person name="Camarero S."/>
            <person name="Miyauchi S."/>
            <person name="Serrano A."/>
            <person name="Linde D."/>
            <person name="Babiker R."/>
            <person name="Drula E."/>
            <person name="Ayuso-Fernandez I."/>
            <person name="Pacheco R."/>
            <person name="Padilla G."/>
            <person name="Ferreira P."/>
            <person name="Barriuso J."/>
            <person name="Kellner H."/>
            <person name="Castanera R."/>
            <person name="Alfaro M."/>
            <person name="Ramirez L."/>
            <person name="Pisabarro A.G."/>
            <person name="Kuo A."/>
            <person name="Tritt A."/>
            <person name="Lipzen A."/>
            <person name="He G."/>
            <person name="Yan M."/>
            <person name="Ng V."/>
            <person name="Cullen D."/>
            <person name="Martin F."/>
            <person name="Rosso M.-N."/>
            <person name="Henrissat B."/>
            <person name="Hibbett D."/>
            <person name="Martinez A.T."/>
            <person name="Grigoriev I.V."/>
        </authorList>
    </citation>
    <scope>NUCLEOTIDE SEQUENCE</scope>
    <source>
        <strain evidence="1">AH 40177</strain>
    </source>
</reference>
<accession>A0A9P5PNZ7</accession>
<keyword evidence="2" id="KW-1185">Reference proteome</keyword>
<protein>
    <submittedName>
        <fullName evidence="1">Uncharacterized protein</fullName>
    </submittedName>
</protein>
<dbReference type="AlphaFoldDB" id="A0A9P5PNZ7"/>
<gene>
    <name evidence="1" type="ORF">BDP27DRAFT_986909</name>
</gene>
<sequence>MVPLIHDPYLTRPAEWKVDYSILTAKQSKDIIRESMIQAYHLDFSNFDELCCTRNHGSSTQYHRQRTQYVASYIPVS</sequence>
<organism evidence="1 2">
    <name type="scientific">Rhodocollybia butyracea</name>
    <dbReference type="NCBI Taxonomy" id="206335"/>
    <lineage>
        <taxon>Eukaryota</taxon>
        <taxon>Fungi</taxon>
        <taxon>Dikarya</taxon>
        <taxon>Basidiomycota</taxon>
        <taxon>Agaricomycotina</taxon>
        <taxon>Agaricomycetes</taxon>
        <taxon>Agaricomycetidae</taxon>
        <taxon>Agaricales</taxon>
        <taxon>Marasmiineae</taxon>
        <taxon>Omphalotaceae</taxon>
        <taxon>Rhodocollybia</taxon>
    </lineage>
</organism>